<keyword evidence="2" id="KW-0560">Oxidoreductase</keyword>
<dbReference type="InterPro" id="IPR029063">
    <property type="entry name" value="SAM-dependent_MTases_sf"/>
</dbReference>
<dbReference type="SUPFAM" id="SSF53335">
    <property type="entry name" value="S-adenosyl-L-methionine-dependent methyltransferases"/>
    <property type="match status" value="1"/>
</dbReference>
<dbReference type="SUPFAM" id="SSF55347">
    <property type="entry name" value="Glyceraldehyde-3-phosphate dehydrogenase-like, C-terminal domain"/>
    <property type="match status" value="1"/>
</dbReference>
<reference evidence="4" key="2">
    <citation type="submission" date="2019-07" db="EMBL/GenBank/DDBJ databases">
        <authorList>
            <person name="Seetharam A."/>
            <person name="Woodhouse M."/>
            <person name="Cannon E."/>
        </authorList>
    </citation>
    <scope>NUCLEOTIDE SEQUENCE [LARGE SCALE GENOMIC DNA]</scope>
    <source>
        <strain evidence="4">cv. B73</strain>
    </source>
</reference>
<dbReference type="GO" id="GO:0008168">
    <property type="term" value="F:methyltransferase activity"/>
    <property type="evidence" value="ECO:0007669"/>
    <property type="project" value="InterPro"/>
</dbReference>
<dbReference type="Proteomes" id="UP000007305">
    <property type="component" value="Chromosome 10"/>
</dbReference>
<dbReference type="InParanoid" id="A0A804RIN0"/>
<dbReference type="InterPro" id="IPR020829">
    <property type="entry name" value="GlycerAld_3-P_DH_cat"/>
</dbReference>
<dbReference type="Gramene" id="Zm00001eb424120_T001">
    <property type="protein sequence ID" value="Zm00001eb424120_P001"/>
    <property type="gene ID" value="Zm00001eb424120"/>
</dbReference>
<feature type="domain" description="Glyceraldehyde 3-phosphate dehydrogenase catalytic" evidence="3">
    <location>
        <begin position="80"/>
        <end position="121"/>
    </location>
</feature>
<evidence type="ECO:0000313" key="4">
    <source>
        <dbReference type="EnsemblPlants" id="Zm00001eb424120_P001"/>
    </source>
</evidence>
<dbReference type="AlphaFoldDB" id="A0A804RIN0"/>
<dbReference type="InterPro" id="IPR020831">
    <property type="entry name" value="GlycerAld/Erythrose_P_DH"/>
</dbReference>
<comment type="similarity">
    <text evidence="1">Belongs to the glyceraldehyde-3-phosphate dehydrogenase family.</text>
</comment>
<dbReference type="Gene3D" id="3.30.360.10">
    <property type="entry name" value="Dihydrodipicolinate Reductase, domain 2"/>
    <property type="match status" value="1"/>
</dbReference>
<evidence type="ECO:0000256" key="2">
    <source>
        <dbReference type="ARBA" id="ARBA00023002"/>
    </source>
</evidence>
<accession>A0A804RIN0</accession>
<dbReference type="GO" id="GO:0016620">
    <property type="term" value="F:oxidoreductase activity, acting on the aldehyde or oxo group of donors, NAD or NADP as acceptor"/>
    <property type="evidence" value="ECO:0007669"/>
    <property type="project" value="InterPro"/>
</dbReference>
<evidence type="ECO:0000313" key="5">
    <source>
        <dbReference type="Proteomes" id="UP000007305"/>
    </source>
</evidence>
<evidence type="ECO:0000259" key="3">
    <source>
        <dbReference type="Pfam" id="PF02800"/>
    </source>
</evidence>
<dbReference type="PANTHER" id="PTHR43148">
    <property type="entry name" value="GLYCERALDEHYDE-3-PHOSPHATE DEHYDROGENASE 2"/>
    <property type="match status" value="1"/>
</dbReference>
<name>A0A804RIN0_MAIZE</name>
<reference evidence="4" key="3">
    <citation type="submission" date="2021-05" db="UniProtKB">
        <authorList>
            <consortium name="EnsemblPlants"/>
        </authorList>
    </citation>
    <scope>IDENTIFICATION</scope>
    <source>
        <strain evidence="4">cv. B73</strain>
    </source>
</reference>
<proteinExistence type="inferred from homology"/>
<sequence>MQCCLQRSSSDISVVILAGLGSAKLRHQLPLPDRVVSPLAHRDAHHTDQLPQRRCATISRFSQHHAHVYWRRQGHRIGAPNLKGKLNAIALRVPTLNVSVVDLIVQVSKKTLVEELDARFRFVLAAHSVLDLCAALGGWVRLAVNHAPDGAFVICVDLVPIRPIRGADSVAGD</sequence>
<keyword evidence="5" id="KW-1185">Reference proteome</keyword>
<organism evidence="4 5">
    <name type="scientific">Zea mays</name>
    <name type="common">Maize</name>
    <dbReference type="NCBI Taxonomy" id="4577"/>
    <lineage>
        <taxon>Eukaryota</taxon>
        <taxon>Viridiplantae</taxon>
        <taxon>Streptophyta</taxon>
        <taxon>Embryophyta</taxon>
        <taxon>Tracheophyta</taxon>
        <taxon>Spermatophyta</taxon>
        <taxon>Magnoliopsida</taxon>
        <taxon>Liliopsida</taxon>
        <taxon>Poales</taxon>
        <taxon>Poaceae</taxon>
        <taxon>PACMAD clade</taxon>
        <taxon>Panicoideae</taxon>
        <taxon>Andropogonodae</taxon>
        <taxon>Andropogoneae</taxon>
        <taxon>Tripsacinae</taxon>
        <taxon>Zea</taxon>
    </lineage>
</organism>
<dbReference type="EnsemblPlants" id="Zm00001eb424120_T001">
    <property type="protein sequence ID" value="Zm00001eb424120_P001"/>
    <property type="gene ID" value="Zm00001eb424120"/>
</dbReference>
<protein>
    <recommendedName>
        <fullName evidence="3">Glyceraldehyde 3-phosphate dehydrogenase catalytic domain-containing protein</fullName>
    </recommendedName>
</protein>
<evidence type="ECO:0000256" key="1">
    <source>
        <dbReference type="ARBA" id="ARBA00007406"/>
    </source>
</evidence>
<dbReference type="GO" id="GO:0032259">
    <property type="term" value="P:methylation"/>
    <property type="evidence" value="ECO:0007669"/>
    <property type="project" value="InterPro"/>
</dbReference>
<dbReference type="Pfam" id="PF02800">
    <property type="entry name" value="Gp_dh_C"/>
    <property type="match status" value="1"/>
</dbReference>
<reference evidence="5" key="1">
    <citation type="journal article" date="2009" name="Science">
        <title>The B73 maize genome: complexity, diversity, and dynamics.</title>
        <authorList>
            <person name="Schnable P.S."/>
            <person name="Ware D."/>
            <person name="Fulton R.S."/>
            <person name="Stein J.C."/>
            <person name="Wei F."/>
            <person name="Pasternak S."/>
            <person name="Liang C."/>
            <person name="Zhang J."/>
            <person name="Fulton L."/>
            <person name="Graves T.A."/>
            <person name="Minx P."/>
            <person name="Reily A.D."/>
            <person name="Courtney L."/>
            <person name="Kruchowski S.S."/>
            <person name="Tomlinson C."/>
            <person name="Strong C."/>
            <person name="Delehaunty K."/>
            <person name="Fronick C."/>
            <person name="Courtney B."/>
            <person name="Rock S.M."/>
            <person name="Belter E."/>
            <person name="Du F."/>
            <person name="Kim K."/>
            <person name="Abbott R.M."/>
            <person name="Cotton M."/>
            <person name="Levy A."/>
            <person name="Marchetto P."/>
            <person name="Ochoa K."/>
            <person name="Jackson S.M."/>
            <person name="Gillam B."/>
            <person name="Chen W."/>
            <person name="Yan L."/>
            <person name="Higginbotham J."/>
            <person name="Cardenas M."/>
            <person name="Waligorski J."/>
            <person name="Applebaum E."/>
            <person name="Phelps L."/>
            <person name="Falcone J."/>
            <person name="Kanchi K."/>
            <person name="Thane T."/>
            <person name="Scimone A."/>
            <person name="Thane N."/>
            <person name="Henke J."/>
            <person name="Wang T."/>
            <person name="Ruppert J."/>
            <person name="Shah N."/>
            <person name="Rotter K."/>
            <person name="Hodges J."/>
            <person name="Ingenthron E."/>
            <person name="Cordes M."/>
            <person name="Kohlberg S."/>
            <person name="Sgro J."/>
            <person name="Delgado B."/>
            <person name="Mead K."/>
            <person name="Chinwalla A."/>
            <person name="Leonard S."/>
            <person name="Crouse K."/>
            <person name="Collura K."/>
            <person name="Kudrna D."/>
            <person name="Currie J."/>
            <person name="He R."/>
            <person name="Angelova A."/>
            <person name="Rajasekar S."/>
            <person name="Mueller T."/>
            <person name="Lomeli R."/>
            <person name="Scara G."/>
            <person name="Ko A."/>
            <person name="Delaney K."/>
            <person name="Wissotski M."/>
            <person name="Lopez G."/>
            <person name="Campos D."/>
            <person name="Braidotti M."/>
            <person name="Ashley E."/>
            <person name="Golser W."/>
            <person name="Kim H."/>
            <person name="Lee S."/>
            <person name="Lin J."/>
            <person name="Dujmic Z."/>
            <person name="Kim W."/>
            <person name="Talag J."/>
            <person name="Zuccolo A."/>
            <person name="Fan C."/>
            <person name="Sebastian A."/>
            <person name="Kramer M."/>
            <person name="Spiegel L."/>
            <person name="Nascimento L."/>
            <person name="Zutavern T."/>
            <person name="Miller B."/>
            <person name="Ambroise C."/>
            <person name="Muller S."/>
            <person name="Spooner W."/>
            <person name="Narechania A."/>
            <person name="Ren L."/>
            <person name="Wei S."/>
            <person name="Kumari S."/>
            <person name="Faga B."/>
            <person name="Levy M.J."/>
            <person name="McMahan L."/>
            <person name="Van Buren P."/>
            <person name="Vaughn M.W."/>
            <person name="Ying K."/>
            <person name="Yeh C.-T."/>
            <person name="Emrich S.J."/>
            <person name="Jia Y."/>
            <person name="Kalyanaraman A."/>
            <person name="Hsia A.-P."/>
            <person name="Barbazuk W.B."/>
            <person name="Baucom R.S."/>
            <person name="Brutnell T.P."/>
            <person name="Carpita N.C."/>
            <person name="Chaparro C."/>
            <person name="Chia J.-M."/>
            <person name="Deragon J.-M."/>
            <person name="Estill J.C."/>
            <person name="Fu Y."/>
            <person name="Jeddeloh J.A."/>
            <person name="Han Y."/>
            <person name="Lee H."/>
            <person name="Li P."/>
            <person name="Lisch D.R."/>
            <person name="Liu S."/>
            <person name="Liu Z."/>
            <person name="Nagel D.H."/>
            <person name="McCann M.C."/>
            <person name="SanMiguel P."/>
            <person name="Myers A.M."/>
            <person name="Nettleton D."/>
            <person name="Nguyen J."/>
            <person name="Penning B.W."/>
            <person name="Ponnala L."/>
            <person name="Schneider K.L."/>
            <person name="Schwartz D.C."/>
            <person name="Sharma A."/>
            <person name="Soderlund C."/>
            <person name="Springer N.M."/>
            <person name="Sun Q."/>
            <person name="Wang H."/>
            <person name="Waterman M."/>
            <person name="Westerman R."/>
            <person name="Wolfgruber T.K."/>
            <person name="Yang L."/>
            <person name="Yu Y."/>
            <person name="Zhang L."/>
            <person name="Zhou S."/>
            <person name="Zhu Q."/>
            <person name="Bennetzen J.L."/>
            <person name="Dawe R.K."/>
            <person name="Jiang J."/>
            <person name="Jiang N."/>
            <person name="Presting G.G."/>
            <person name="Wessler S.R."/>
            <person name="Aluru S."/>
            <person name="Martienssen R.A."/>
            <person name="Clifton S.W."/>
            <person name="McCombie W.R."/>
            <person name="Wing R.A."/>
            <person name="Wilson R.K."/>
        </authorList>
    </citation>
    <scope>NUCLEOTIDE SEQUENCE [LARGE SCALE GENOMIC DNA]</scope>
    <source>
        <strain evidence="5">cv. B73</strain>
    </source>
</reference>